<reference evidence="12 13" key="1">
    <citation type="submission" date="2022-05" db="EMBL/GenBank/DDBJ databases">
        <authorList>
            <consortium name="Genoscope - CEA"/>
            <person name="William W."/>
        </authorList>
    </citation>
    <scope>NUCLEOTIDE SEQUENCE [LARGE SCALE GENOMIC DNA]</scope>
</reference>
<evidence type="ECO:0000256" key="1">
    <source>
        <dbReference type="ARBA" id="ARBA00004232"/>
    </source>
</evidence>
<evidence type="ECO:0000256" key="6">
    <source>
        <dbReference type="ARBA" id="ARBA00022989"/>
    </source>
</evidence>
<dbReference type="Pfam" id="PF09771">
    <property type="entry name" value="Tmemb_18A"/>
    <property type="match status" value="1"/>
</dbReference>
<evidence type="ECO:0000256" key="11">
    <source>
        <dbReference type="SAM" id="Phobius"/>
    </source>
</evidence>
<protein>
    <recommendedName>
        <fullName evidence="10">Transmembrane protein 188</fullName>
    </recommendedName>
</protein>
<keyword evidence="6 11" id="KW-1133">Transmembrane helix</keyword>
<evidence type="ECO:0000256" key="10">
    <source>
        <dbReference type="ARBA" id="ARBA00030458"/>
    </source>
</evidence>
<evidence type="ECO:0000256" key="4">
    <source>
        <dbReference type="ARBA" id="ARBA00022490"/>
    </source>
</evidence>
<sequence>MLSMRCGNERNGSSVMASQQVTEDLKAFERRLTEYVQCLGPQTGKWRLILVLSSVATAAGAWGLITDNQHHPSLLQYLWHHKFFTISCCNLFILFMLGIHRRVMAPQIILARTRVVLEDYNMSCDEKGRLILRPRPS</sequence>
<keyword evidence="4" id="KW-0963">Cytoplasm</keyword>
<keyword evidence="8 11" id="KW-0472">Membrane</keyword>
<accession>A0AAU9VZ84</accession>
<evidence type="ECO:0000256" key="3">
    <source>
        <dbReference type="ARBA" id="ARBA00010998"/>
    </source>
</evidence>
<evidence type="ECO:0000256" key="8">
    <source>
        <dbReference type="ARBA" id="ARBA00023136"/>
    </source>
</evidence>
<feature type="transmembrane region" description="Helical" evidence="11">
    <location>
        <begin position="48"/>
        <end position="65"/>
    </location>
</feature>
<keyword evidence="9" id="KW-0539">Nucleus</keyword>
<dbReference type="PANTHER" id="PTHR20996:SF1">
    <property type="entry name" value="NUCLEAR ENVELOPE PHOSPHATASE-REGULATORY SUBUNIT 1"/>
    <property type="match status" value="1"/>
</dbReference>
<dbReference type="PANTHER" id="PTHR20996">
    <property type="entry name" value="NUCLEAR ENVELOPE PHOSPHATASE-REGULATORY SUBUNIT 1"/>
    <property type="match status" value="1"/>
</dbReference>
<proteinExistence type="inferred from homology"/>
<evidence type="ECO:0000313" key="12">
    <source>
        <dbReference type="EMBL" id="CAH3041835.1"/>
    </source>
</evidence>
<comment type="caution">
    <text evidence="12">The sequence shown here is derived from an EMBL/GenBank/DDBJ whole genome shotgun (WGS) entry which is preliminary data.</text>
</comment>
<dbReference type="EMBL" id="CALNXJ010000006">
    <property type="protein sequence ID" value="CAH3041835.1"/>
    <property type="molecule type" value="Genomic_DNA"/>
</dbReference>
<dbReference type="GO" id="GO:0071595">
    <property type="term" value="C:Nem1-Spo7 phosphatase complex"/>
    <property type="evidence" value="ECO:0007669"/>
    <property type="project" value="InterPro"/>
</dbReference>
<evidence type="ECO:0000256" key="2">
    <source>
        <dbReference type="ARBA" id="ARBA00004496"/>
    </source>
</evidence>
<dbReference type="GO" id="GO:0005737">
    <property type="term" value="C:cytoplasm"/>
    <property type="evidence" value="ECO:0007669"/>
    <property type="project" value="UniProtKB-SubCell"/>
</dbReference>
<dbReference type="GO" id="GO:0031965">
    <property type="term" value="C:nuclear membrane"/>
    <property type="evidence" value="ECO:0007669"/>
    <property type="project" value="UniProtKB-SubCell"/>
</dbReference>
<keyword evidence="13" id="KW-1185">Reference proteome</keyword>
<dbReference type="Proteomes" id="UP001159428">
    <property type="component" value="Unassembled WGS sequence"/>
</dbReference>
<organism evidence="12 13">
    <name type="scientific">Pocillopora meandrina</name>
    <dbReference type="NCBI Taxonomy" id="46732"/>
    <lineage>
        <taxon>Eukaryota</taxon>
        <taxon>Metazoa</taxon>
        <taxon>Cnidaria</taxon>
        <taxon>Anthozoa</taxon>
        <taxon>Hexacorallia</taxon>
        <taxon>Scleractinia</taxon>
        <taxon>Astrocoeniina</taxon>
        <taxon>Pocilloporidae</taxon>
        <taxon>Pocillopora</taxon>
    </lineage>
</organism>
<gene>
    <name evidence="12" type="ORF">PMEA_00028410</name>
</gene>
<keyword evidence="7" id="KW-0443">Lipid metabolism</keyword>
<keyword evidence="5 11" id="KW-0812">Transmembrane</keyword>
<evidence type="ECO:0000256" key="7">
    <source>
        <dbReference type="ARBA" id="ARBA00023098"/>
    </source>
</evidence>
<dbReference type="GO" id="GO:0006629">
    <property type="term" value="P:lipid metabolic process"/>
    <property type="evidence" value="ECO:0007669"/>
    <property type="project" value="UniProtKB-KW"/>
</dbReference>
<evidence type="ECO:0000256" key="5">
    <source>
        <dbReference type="ARBA" id="ARBA00022692"/>
    </source>
</evidence>
<name>A0AAU9VZ84_9CNID</name>
<dbReference type="InterPro" id="IPR019168">
    <property type="entry name" value="NEP1-R1"/>
</dbReference>
<dbReference type="AlphaFoldDB" id="A0AAU9VZ84"/>
<feature type="transmembrane region" description="Helical" evidence="11">
    <location>
        <begin position="77"/>
        <end position="99"/>
    </location>
</feature>
<evidence type="ECO:0000313" key="13">
    <source>
        <dbReference type="Proteomes" id="UP001159428"/>
    </source>
</evidence>
<comment type="similarity">
    <text evidence="3">Belongs to the CNEP1R1 family.</text>
</comment>
<evidence type="ECO:0000256" key="9">
    <source>
        <dbReference type="ARBA" id="ARBA00023242"/>
    </source>
</evidence>
<comment type="subcellular location">
    <subcellularLocation>
        <location evidence="2">Cytoplasm</location>
    </subcellularLocation>
    <subcellularLocation>
        <location evidence="1">Nucleus membrane</location>
        <topology evidence="1">Multi-pass membrane protein</topology>
    </subcellularLocation>
</comment>